<sequence length="130" mass="14773">MVDKIRFQQHIQQLQPTLRQQSIARPNVSTSKQSFSQELEKATSSQQLKISKHASVRLNERDIHIDEKQWQRITEKVFEARSKGVNDSLVLTDQAALIVSAKNATVITAMDRNEAKDQLFTNIDGTIVLT</sequence>
<dbReference type="AlphaFoldDB" id="W4F1B2"/>
<evidence type="ECO:0000313" key="2">
    <source>
        <dbReference type="Proteomes" id="UP000019062"/>
    </source>
</evidence>
<dbReference type="NCBIfam" id="TIGR02530">
    <property type="entry name" value="flg_new"/>
    <property type="match status" value="1"/>
</dbReference>
<reference evidence="1 2" key="1">
    <citation type="journal article" date="2014" name="BMC Genomics">
        <title>Genomic comparison of sporeforming bacilli isolated from milk.</title>
        <authorList>
            <person name="Moreno Switt A.I."/>
            <person name="Andrus A.D."/>
            <person name="Ranieri M.L."/>
            <person name="Orsi R.H."/>
            <person name="Ivy R."/>
            <person name="den Bakker H.C."/>
            <person name="Martin N.H."/>
            <person name="Wiedmann M."/>
            <person name="Boor K.J."/>
        </authorList>
    </citation>
    <scope>NUCLEOTIDE SEQUENCE [LARGE SCALE GENOMIC DNA]</scope>
    <source>
        <strain evidence="1 2">FSL R5-213</strain>
    </source>
</reference>
<gene>
    <name evidence="1" type="ORF">C176_10532</name>
</gene>
<accession>W4F1B2</accession>
<dbReference type="InterPro" id="IPR013367">
    <property type="entry name" value="Flagellar_put"/>
</dbReference>
<evidence type="ECO:0000313" key="1">
    <source>
        <dbReference type="EMBL" id="ETT85861.1"/>
    </source>
</evidence>
<evidence type="ECO:0008006" key="3">
    <source>
        <dbReference type="Google" id="ProtNLM"/>
    </source>
</evidence>
<keyword evidence="2" id="KW-1185">Reference proteome</keyword>
<dbReference type="Proteomes" id="UP000019062">
    <property type="component" value="Unassembled WGS sequence"/>
</dbReference>
<organism evidence="1 2">
    <name type="scientific">Viridibacillus arenosi FSL R5-213</name>
    <dbReference type="NCBI Taxonomy" id="1227360"/>
    <lineage>
        <taxon>Bacteria</taxon>
        <taxon>Bacillati</taxon>
        <taxon>Bacillota</taxon>
        <taxon>Bacilli</taxon>
        <taxon>Bacillales</taxon>
        <taxon>Caryophanaceae</taxon>
        <taxon>Viridibacillus</taxon>
    </lineage>
</organism>
<name>W4F1B2_9BACL</name>
<comment type="caution">
    <text evidence="1">The sequence shown here is derived from an EMBL/GenBank/DDBJ whole genome shotgun (WGS) entry which is preliminary data.</text>
</comment>
<protein>
    <recommendedName>
        <fullName evidence="3">Flagellar operon protein</fullName>
    </recommendedName>
</protein>
<dbReference type="eggNOG" id="ENOG5032Y5R">
    <property type="taxonomic scope" value="Bacteria"/>
</dbReference>
<dbReference type="EMBL" id="ASQA01000016">
    <property type="protein sequence ID" value="ETT85861.1"/>
    <property type="molecule type" value="Genomic_DNA"/>
</dbReference>
<proteinExistence type="predicted"/>
<dbReference type="Pfam" id="PF12611">
    <property type="entry name" value="Flagellar_put"/>
    <property type="match status" value="1"/>
</dbReference>
<dbReference type="PATRIC" id="fig|1227360.4.peg.2146"/>